<sequence length="486" mass="55328">MEVLEGLVQKAAAQLGLQPSKGQASRYLGVAKSNGKWLARLKGKTLGSFDLEIQAALAVRARQLDAKEASELDHTLEALKQVAPHLLAVTCGCGKQRAECLCKEKSLREAEAARAALEAIRAAAASPAAPVAQPSAPVPERPTEKAPKMKAAKAKASNPSKANATETAPEKTGSSAEYYRLEKLRRQHALQRRRGKELRRRERRSQLEQRLQKRMEIEAGDEGRIRIVQEPEGVRTEEGARFASLRQLFLARLRRRRKRRPEPDVRAVQLERFGTMRVLSFWDAEDKLKWLAQQKEAREKFDHLIPSTPADHIPSTPVGDLLDMPIQEFNEELEPKVKRSKWRPSSELALKRLVERRKKEAEEATREAEAGEAEVPQETEELKTAGKLESKSKAQRVEWLLLQQMEPQPFLAVALCESERQAQLEEQKQQEAWEEQGGPQEEEQLAREWRQTVRRRRQSFLARRGAHRWFRTSEKAQDKVATDPYL</sequence>
<comment type="caution">
    <text evidence="2">The sequence shown here is derived from an EMBL/GenBank/DDBJ whole genome shotgun (WGS) entry which is preliminary data.</text>
</comment>
<feature type="compositionally biased region" description="Acidic residues" evidence="1">
    <location>
        <begin position="370"/>
        <end position="379"/>
    </location>
</feature>
<evidence type="ECO:0000313" key="2">
    <source>
        <dbReference type="EMBL" id="CAJ1405231.1"/>
    </source>
</evidence>
<dbReference type="Proteomes" id="UP001178507">
    <property type="component" value="Unassembled WGS sequence"/>
</dbReference>
<feature type="region of interest" description="Disordered" evidence="1">
    <location>
        <begin position="363"/>
        <end position="387"/>
    </location>
</feature>
<evidence type="ECO:0000313" key="3">
    <source>
        <dbReference type="Proteomes" id="UP001178507"/>
    </source>
</evidence>
<keyword evidence="3" id="KW-1185">Reference proteome</keyword>
<gene>
    <name evidence="2" type="ORF">EVOR1521_LOCUS27507</name>
</gene>
<proteinExistence type="predicted"/>
<accession>A0AA36NIJ7</accession>
<dbReference type="AlphaFoldDB" id="A0AA36NIJ7"/>
<reference evidence="2" key="1">
    <citation type="submission" date="2023-08" db="EMBL/GenBank/DDBJ databases">
        <authorList>
            <person name="Chen Y."/>
            <person name="Shah S."/>
            <person name="Dougan E. K."/>
            <person name="Thang M."/>
            <person name="Chan C."/>
        </authorList>
    </citation>
    <scope>NUCLEOTIDE SEQUENCE</scope>
</reference>
<protein>
    <submittedName>
        <fullName evidence="2">Uncharacterized protein</fullName>
    </submittedName>
</protein>
<feature type="compositionally biased region" description="Low complexity" evidence="1">
    <location>
        <begin position="126"/>
        <end position="135"/>
    </location>
</feature>
<dbReference type="EMBL" id="CAUJNA010003574">
    <property type="protein sequence ID" value="CAJ1405231.1"/>
    <property type="molecule type" value="Genomic_DNA"/>
</dbReference>
<name>A0AA36NIJ7_9DINO</name>
<feature type="compositionally biased region" description="Low complexity" evidence="1">
    <location>
        <begin position="154"/>
        <end position="164"/>
    </location>
</feature>
<feature type="region of interest" description="Disordered" evidence="1">
    <location>
        <begin position="426"/>
        <end position="447"/>
    </location>
</feature>
<evidence type="ECO:0000256" key="1">
    <source>
        <dbReference type="SAM" id="MobiDB-lite"/>
    </source>
</evidence>
<feature type="region of interest" description="Disordered" evidence="1">
    <location>
        <begin position="126"/>
        <end position="182"/>
    </location>
</feature>
<organism evidence="2 3">
    <name type="scientific">Effrenium voratum</name>
    <dbReference type="NCBI Taxonomy" id="2562239"/>
    <lineage>
        <taxon>Eukaryota</taxon>
        <taxon>Sar</taxon>
        <taxon>Alveolata</taxon>
        <taxon>Dinophyceae</taxon>
        <taxon>Suessiales</taxon>
        <taxon>Symbiodiniaceae</taxon>
        <taxon>Effrenium</taxon>
    </lineage>
</organism>